<dbReference type="Proteomes" id="UP000001593">
    <property type="component" value="Unassembled WGS sequence"/>
</dbReference>
<feature type="region of interest" description="Disordered" evidence="1">
    <location>
        <begin position="31"/>
        <end position="71"/>
    </location>
</feature>
<dbReference type="InParanoid" id="A7S1N4"/>
<feature type="region of interest" description="Disordered" evidence="1">
    <location>
        <begin position="163"/>
        <end position="184"/>
    </location>
</feature>
<proteinExistence type="predicted"/>
<sequence>MTALGFNNPGKRINDGLVSSEDEEVSLFEVNQRNKEENNDAELLSSKSNGTVNVRESTRERTSKQSKRSRKKYPCLIKTCPKYGVPMSKIGRHVRDVHHLSSKKYKEVYGRLWGDLVPQTNAEKATKRLTILFNRYKCAEDEKRDTTLTNGDKEEIELRDMTRKDGNAFQKVSSAKSSAEPKRSRRNVARIVNYNQFFLDDIDDLTELVCSESRKRSNNVTKHNRNQQAKDGEPRKKRLRHGESDHAQRAKIIEDHANGRSKESKERTSNDKSDYFPTGWNCNGRGVRSSIHGAHKQDVSNKPPANKYNGFKFTIRELPNSTDIDFGIIRQEFAQEMQSYAYDLVKEEVQNSWSSISINHEVMVYCMMTASVMAWDGMAWHAMGWHGMALAGIGWHAMGWHWLAWNGMAWDGMGWHEMAWHGMAWGGMGWHGMGWHGMA</sequence>
<name>A7S1N4_NEMVE</name>
<dbReference type="PANTHER" id="PTHR47202">
    <property type="entry name" value="HISTIDINE-RICH GLYCOPROTEIN"/>
    <property type="match status" value="1"/>
</dbReference>
<evidence type="ECO:0000256" key="1">
    <source>
        <dbReference type="SAM" id="MobiDB-lite"/>
    </source>
</evidence>
<organism evidence="2 3">
    <name type="scientific">Nematostella vectensis</name>
    <name type="common">Starlet sea anemone</name>
    <dbReference type="NCBI Taxonomy" id="45351"/>
    <lineage>
        <taxon>Eukaryota</taxon>
        <taxon>Metazoa</taxon>
        <taxon>Cnidaria</taxon>
        <taxon>Anthozoa</taxon>
        <taxon>Hexacorallia</taxon>
        <taxon>Actiniaria</taxon>
        <taxon>Edwardsiidae</taxon>
        <taxon>Nematostella</taxon>
    </lineage>
</organism>
<evidence type="ECO:0000313" key="3">
    <source>
        <dbReference type="Proteomes" id="UP000001593"/>
    </source>
</evidence>
<accession>A7S1N4</accession>
<dbReference type="EMBL" id="DS469565">
    <property type="protein sequence ID" value="EDO42393.1"/>
    <property type="molecule type" value="Genomic_DNA"/>
</dbReference>
<dbReference type="PANTHER" id="PTHR47202:SF2">
    <property type="entry name" value="G-PROTEIN COUPLED RECEPTORS FAMILY 1 PROFILE DOMAIN-CONTAINING PROTEIN"/>
    <property type="match status" value="1"/>
</dbReference>
<feature type="compositionally biased region" description="Basic and acidic residues" evidence="1">
    <location>
        <begin position="241"/>
        <end position="274"/>
    </location>
</feature>
<feature type="region of interest" description="Disordered" evidence="1">
    <location>
        <begin position="214"/>
        <end position="277"/>
    </location>
</feature>
<evidence type="ECO:0000313" key="2">
    <source>
        <dbReference type="EMBL" id="EDO42393.1"/>
    </source>
</evidence>
<dbReference type="AlphaFoldDB" id="A7S1N4"/>
<protein>
    <submittedName>
        <fullName evidence="2">Uncharacterized protein</fullName>
    </submittedName>
</protein>
<reference evidence="2 3" key="1">
    <citation type="journal article" date="2007" name="Science">
        <title>Sea anemone genome reveals ancestral eumetazoan gene repertoire and genomic organization.</title>
        <authorList>
            <person name="Putnam N.H."/>
            <person name="Srivastava M."/>
            <person name="Hellsten U."/>
            <person name="Dirks B."/>
            <person name="Chapman J."/>
            <person name="Salamov A."/>
            <person name="Terry A."/>
            <person name="Shapiro H."/>
            <person name="Lindquist E."/>
            <person name="Kapitonov V.V."/>
            <person name="Jurka J."/>
            <person name="Genikhovich G."/>
            <person name="Grigoriev I.V."/>
            <person name="Lucas S.M."/>
            <person name="Steele R.E."/>
            <person name="Finnerty J.R."/>
            <person name="Technau U."/>
            <person name="Martindale M.Q."/>
            <person name="Rokhsar D.S."/>
        </authorList>
    </citation>
    <scope>NUCLEOTIDE SEQUENCE [LARGE SCALE GENOMIC DNA]</scope>
    <source>
        <strain evidence="3">CH2 X CH6</strain>
    </source>
</reference>
<feature type="compositionally biased region" description="Polar residues" evidence="1">
    <location>
        <begin position="218"/>
        <end position="227"/>
    </location>
</feature>
<keyword evidence="3" id="KW-1185">Reference proteome</keyword>
<gene>
    <name evidence="2" type="ORF">NEMVEDRAFT_v1g205418</name>
</gene>
<dbReference type="HOGENOM" id="CLU_624542_0_0_1"/>
<feature type="compositionally biased region" description="Polar residues" evidence="1">
    <location>
        <begin position="45"/>
        <end position="55"/>
    </location>
</feature>